<organism evidence="1">
    <name type="scientific">Myoviridae sp. ctUX613</name>
    <dbReference type="NCBI Taxonomy" id="2826660"/>
    <lineage>
        <taxon>Viruses</taxon>
        <taxon>Duplodnaviria</taxon>
        <taxon>Heunggongvirae</taxon>
        <taxon>Uroviricota</taxon>
        <taxon>Caudoviricetes</taxon>
    </lineage>
</organism>
<dbReference type="EMBL" id="BK015114">
    <property type="protein sequence ID" value="DAD91480.1"/>
    <property type="molecule type" value="Genomic_DNA"/>
</dbReference>
<proteinExistence type="predicted"/>
<protein>
    <submittedName>
        <fullName evidence="1">Uncharacterized protein</fullName>
    </submittedName>
</protein>
<reference evidence="1" key="1">
    <citation type="journal article" date="2021" name="Proc. Natl. Acad. Sci. U.S.A.">
        <title>A Catalog of Tens of Thousands of Viruses from Human Metagenomes Reveals Hidden Associations with Chronic Diseases.</title>
        <authorList>
            <person name="Tisza M.J."/>
            <person name="Buck C.B."/>
        </authorList>
    </citation>
    <scope>NUCLEOTIDE SEQUENCE</scope>
    <source>
        <strain evidence="1">CtUX613</strain>
    </source>
</reference>
<sequence length="64" mass="7230">MALTETKQTLISGLQAFGATKNMAAAILLLNEQEDLQIDLINYMVDHQNATPRELLERTIEMVR</sequence>
<accession>A0A8S5NB41</accession>
<evidence type="ECO:0000313" key="1">
    <source>
        <dbReference type="EMBL" id="DAD91480.1"/>
    </source>
</evidence>
<name>A0A8S5NB41_9CAUD</name>